<evidence type="ECO:0000259" key="1">
    <source>
        <dbReference type="Pfam" id="PF18847"/>
    </source>
</evidence>
<dbReference type="EMBL" id="BARS01003662">
    <property type="protein sequence ID" value="GAF85098.1"/>
    <property type="molecule type" value="Genomic_DNA"/>
</dbReference>
<protein>
    <recommendedName>
        <fullName evidence="1">Large polyvalent protein associated domain-containing protein</fullName>
    </recommendedName>
</protein>
<dbReference type="AlphaFoldDB" id="X0SV94"/>
<feature type="domain" description="Large polyvalent protein associated" evidence="1">
    <location>
        <begin position="4"/>
        <end position="97"/>
    </location>
</feature>
<organism evidence="2">
    <name type="scientific">marine sediment metagenome</name>
    <dbReference type="NCBI Taxonomy" id="412755"/>
    <lineage>
        <taxon>unclassified sequences</taxon>
        <taxon>metagenomes</taxon>
        <taxon>ecological metagenomes</taxon>
    </lineage>
</organism>
<sequence length="195" mass="22026">SKYIKTTEQAKIIRTILKESFPKVKFSVRSDSYSGGSSIDVSWLDGPNKNQVDSVLSMLSGSYFDSMIDYKGLREHVMNGERVSFSADFIFCERSFSSELIDKSISAVYKKYMTLFKNQGHEKPMAKEFKNGSLFNVYLDNSGRSVQELVSKNVNKRSTFPFVCESKTRDKIAFVGDEGYGESAQGKVNHLRAVK</sequence>
<feature type="non-terminal residue" evidence="2">
    <location>
        <position position="1"/>
    </location>
</feature>
<reference evidence="2" key="1">
    <citation type="journal article" date="2014" name="Front. Microbiol.">
        <title>High frequency of phylogenetically diverse reductive dehalogenase-homologous genes in deep subseafloor sedimentary metagenomes.</title>
        <authorList>
            <person name="Kawai M."/>
            <person name="Futagami T."/>
            <person name="Toyoda A."/>
            <person name="Takaki Y."/>
            <person name="Nishi S."/>
            <person name="Hori S."/>
            <person name="Arai W."/>
            <person name="Tsubouchi T."/>
            <person name="Morono Y."/>
            <person name="Uchiyama I."/>
            <person name="Ito T."/>
            <person name="Fujiyama A."/>
            <person name="Inagaki F."/>
            <person name="Takami H."/>
        </authorList>
    </citation>
    <scope>NUCLEOTIDE SEQUENCE</scope>
    <source>
        <strain evidence="2">Expedition CK06-06</strain>
    </source>
</reference>
<accession>X0SV94</accession>
<gene>
    <name evidence="2" type="ORF">S01H1_07097</name>
</gene>
<proteinExistence type="predicted"/>
<dbReference type="Pfam" id="PF18847">
    <property type="entry name" value="LPD29"/>
    <property type="match status" value="1"/>
</dbReference>
<name>X0SV94_9ZZZZ</name>
<dbReference type="InterPro" id="IPR041311">
    <property type="entry name" value="LPD29"/>
</dbReference>
<evidence type="ECO:0000313" key="2">
    <source>
        <dbReference type="EMBL" id="GAF85098.1"/>
    </source>
</evidence>
<comment type="caution">
    <text evidence="2">The sequence shown here is derived from an EMBL/GenBank/DDBJ whole genome shotgun (WGS) entry which is preliminary data.</text>
</comment>